<evidence type="ECO:0000313" key="3">
    <source>
        <dbReference type="Proteomes" id="UP000054567"/>
    </source>
</evidence>
<protein>
    <recommendedName>
        <fullName evidence="4">Secreted protein</fullName>
    </recommendedName>
</protein>
<gene>
    <name evidence="2" type="ORF">CPAG_06336</name>
</gene>
<reference evidence="2 3" key="1">
    <citation type="submission" date="2007-06" db="EMBL/GenBank/DDBJ databases">
        <title>The Genome Sequence of Coccidioides posadasii RMSCC_3488.</title>
        <authorList>
            <consortium name="Coccidioides Genome Resources Consortium"/>
            <consortium name="The Broad Institute Genome Sequencing Platform"/>
            <person name="Henn M.R."/>
            <person name="Sykes S."/>
            <person name="Young S."/>
            <person name="Jaffe D."/>
            <person name="Berlin A."/>
            <person name="Alvarez P."/>
            <person name="Butler J."/>
            <person name="Gnerre S."/>
            <person name="Grabherr M."/>
            <person name="Mauceli E."/>
            <person name="Brockman W."/>
            <person name="Kodira C."/>
            <person name="Alvarado L."/>
            <person name="Zeng Q."/>
            <person name="Crawford M."/>
            <person name="Antoine C."/>
            <person name="Devon K."/>
            <person name="Galgiani J."/>
            <person name="Orsborn K."/>
            <person name="Lewis M.L."/>
            <person name="Nusbaum C."/>
            <person name="Galagan J."/>
            <person name="Birren B."/>
        </authorList>
    </citation>
    <scope>NUCLEOTIDE SEQUENCE [LARGE SCALE GENOMIC DNA]</scope>
    <source>
        <strain evidence="2 3">RMSCC 3488</strain>
    </source>
</reference>
<feature type="chain" id="PRO_5005271452" description="Secreted protein" evidence="1">
    <location>
        <begin position="29"/>
        <end position="143"/>
    </location>
</feature>
<feature type="signal peptide" evidence="1">
    <location>
        <begin position="1"/>
        <end position="28"/>
    </location>
</feature>
<dbReference type="AlphaFoldDB" id="A0A0J6FMB6"/>
<reference evidence="3" key="3">
    <citation type="journal article" date="2010" name="Genome Res.">
        <title>Population genomic sequencing of Coccidioides fungi reveals recent hybridization and transposon control.</title>
        <authorList>
            <person name="Neafsey D.E."/>
            <person name="Barker B.M."/>
            <person name="Sharpton T.J."/>
            <person name="Stajich J.E."/>
            <person name="Park D.J."/>
            <person name="Whiston E."/>
            <person name="Hung C.-Y."/>
            <person name="McMahan C."/>
            <person name="White J."/>
            <person name="Sykes S."/>
            <person name="Heiman D."/>
            <person name="Young S."/>
            <person name="Zeng Q."/>
            <person name="Abouelleil A."/>
            <person name="Aftuck L."/>
            <person name="Bessette D."/>
            <person name="Brown A."/>
            <person name="FitzGerald M."/>
            <person name="Lui A."/>
            <person name="Macdonald J.P."/>
            <person name="Priest M."/>
            <person name="Orbach M.J."/>
            <person name="Galgiani J.N."/>
            <person name="Kirkland T.N."/>
            <person name="Cole G.T."/>
            <person name="Birren B.W."/>
            <person name="Henn M.R."/>
            <person name="Taylor J.W."/>
            <person name="Rounsley S.D."/>
        </authorList>
    </citation>
    <scope>NUCLEOTIDE SEQUENCE [LARGE SCALE GENOMIC DNA]</scope>
    <source>
        <strain evidence="3">RMSCC 3488</strain>
    </source>
</reference>
<name>A0A0J6FMB6_COCPO</name>
<accession>A0A0J6FMB6</accession>
<dbReference type="EMBL" id="DS268112">
    <property type="protein sequence ID" value="KMM70024.1"/>
    <property type="molecule type" value="Genomic_DNA"/>
</dbReference>
<dbReference type="VEuPathDB" id="FungiDB:CPAG_06336"/>
<reference evidence="3" key="2">
    <citation type="journal article" date="2009" name="Genome Res.">
        <title>Comparative genomic analyses of the human fungal pathogens Coccidioides and their relatives.</title>
        <authorList>
            <person name="Sharpton T.J."/>
            <person name="Stajich J.E."/>
            <person name="Rounsley S.D."/>
            <person name="Gardner M.J."/>
            <person name="Wortman J.R."/>
            <person name="Jordar V.S."/>
            <person name="Maiti R."/>
            <person name="Kodira C.D."/>
            <person name="Neafsey D.E."/>
            <person name="Zeng Q."/>
            <person name="Hung C.-Y."/>
            <person name="McMahan C."/>
            <person name="Muszewska A."/>
            <person name="Grynberg M."/>
            <person name="Mandel M.A."/>
            <person name="Kellner E.M."/>
            <person name="Barker B.M."/>
            <person name="Galgiani J.N."/>
            <person name="Orbach M.J."/>
            <person name="Kirkland T.N."/>
            <person name="Cole G.T."/>
            <person name="Henn M.R."/>
            <person name="Birren B.W."/>
            <person name="Taylor J.W."/>
        </authorList>
    </citation>
    <scope>NUCLEOTIDE SEQUENCE [LARGE SCALE GENOMIC DNA]</scope>
    <source>
        <strain evidence="3">RMSCC 3488</strain>
    </source>
</reference>
<evidence type="ECO:0008006" key="4">
    <source>
        <dbReference type="Google" id="ProtNLM"/>
    </source>
</evidence>
<proteinExistence type="predicted"/>
<keyword evidence="1" id="KW-0732">Signal</keyword>
<evidence type="ECO:0000256" key="1">
    <source>
        <dbReference type="SAM" id="SignalP"/>
    </source>
</evidence>
<evidence type="ECO:0000313" key="2">
    <source>
        <dbReference type="EMBL" id="KMM70024.1"/>
    </source>
</evidence>
<organism evidence="2 3">
    <name type="scientific">Coccidioides posadasii RMSCC 3488</name>
    <dbReference type="NCBI Taxonomy" id="454284"/>
    <lineage>
        <taxon>Eukaryota</taxon>
        <taxon>Fungi</taxon>
        <taxon>Dikarya</taxon>
        <taxon>Ascomycota</taxon>
        <taxon>Pezizomycotina</taxon>
        <taxon>Eurotiomycetes</taxon>
        <taxon>Eurotiomycetidae</taxon>
        <taxon>Onygenales</taxon>
        <taxon>Onygenaceae</taxon>
        <taxon>Coccidioides</taxon>
    </lineage>
</organism>
<sequence length="143" mass="15608">MQCTESPAGDGILLLWLVTCFWTGPPNCWPWNSLPGPVLNPPMGCWGSRAIVRARPNGNHTLQHCSFACMSRMSASHAVPPYSAQAFTVCLKAAGSYPQCRSVFSKEGRQKHSFDDDNNSKLKTDFTTIALAPLTPKNRAPAD</sequence>
<dbReference type="Proteomes" id="UP000054567">
    <property type="component" value="Unassembled WGS sequence"/>
</dbReference>